<dbReference type="Pfam" id="PF00113">
    <property type="entry name" value="Enolase_C"/>
    <property type="match status" value="1"/>
</dbReference>
<dbReference type="Gene3D" id="3.20.20.120">
    <property type="entry name" value="Enolase-like C-terminal domain"/>
    <property type="match status" value="1"/>
</dbReference>
<dbReference type="PRINTS" id="PR00148">
    <property type="entry name" value="ENOLASE"/>
</dbReference>
<accession>A0ABD5Z0W7</accession>
<protein>
    <recommendedName>
        <fullName evidence="3">phosphopyruvate hydratase</fullName>
        <ecNumber evidence="3">4.2.1.11</ecNumber>
    </recommendedName>
</protein>
<name>A0ABD5Z0W7_9EURY</name>
<dbReference type="Proteomes" id="UP001596447">
    <property type="component" value="Unassembled WGS sequence"/>
</dbReference>
<dbReference type="GO" id="GO:0004634">
    <property type="term" value="F:phosphopyruvate hydratase activity"/>
    <property type="evidence" value="ECO:0007669"/>
    <property type="project" value="UniProtKB-EC"/>
</dbReference>
<evidence type="ECO:0000256" key="5">
    <source>
        <dbReference type="ARBA" id="ARBA00023239"/>
    </source>
</evidence>
<evidence type="ECO:0000313" key="7">
    <source>
        <dbReference type="EMBL" id="MFC7198830.1"/>
    </source>
</evidence>
<dbReference type="EMBL" id="JBHTAR010000011">
    <property type="protein sequence ID" value="MFC7198830.1"/>
    <property type="molecule type" value="Genomic_DNA"/>
</dbReference>
<reference evidence="7 8" key="1">
    <citation type="journal article" date="2019" name="Int. J. Syst. Evol. Microbiol.">
        <title>The Global Catalogue of Microorganisms (GCM) 10K type strain sequencing project: providing services to taxonomists for standard genome sequencing and annotation.</title>
        <authorList>
            <consortium name="The Broad Institute Genomics Platform"/>
            <consortium name="The Broad Institute Genome Sequencing Center for Infectious Disease"/>
            <person name="Wu L."/>
            <person name="Ma J."/>
        </authorList>
    </citation>
    <scope>NUCLEOTIDE SEQUENCE [LARGE SCALE GENOMIC DNA]</scope>
    <source>
        <strain evidence="7 8">XZGYJ-43</strain>
    </source>
</reference>
<dbReference type="InterPro" id="IPR000941">
    <property type="entry name" value="Enolase"/>
</dbReference>
<evidence type="ECO:0000256" key="4">
    <source>
        <dbReference type="ARBA" id="ARBA00023152"/>
    </source>
</evidence>
<dbReference type="SUPFAM" id="SSF51604">
    <property type="entry name" value="Enolase C-terminal domain-like"/>
    <property type="match status" value="1"/>
</dbReference>
<dbReference type="PANTHER" id="PTHR11902:SF1">
    <property type="entry name" value="ENOLASE"/>
    <property type="match status" value="1"/>
</dbReference>
<proteinExistence type="inferred from homology"/>
<evidence type="ECO:0000256" key="1">
    <source>
        <dbReference type="ARBA" id="ARBA00005031"/>
    </source>
</evidence>
<dbReference type="InterPro" id="IPR020810">
    <property type="entry name" value="Enolase_C"/>
</dbReference>
<dbReference type="AlphaFoldDB" id="A0ABD5Z0W7"/>
<evidence type="ECO:0000256" key="3">
    <source>
        <dbReference type="ARBA" id="ARBA00012058"/>
    </source>
</evidence>
<dbReference type="RefSeq" id="WP_382268767.1">
    <property type="nucleotide sequence ID" value="NZ_CP122312.1"/>
</dbReference>
<dbReference type="InterPro" id="IPR036849">
    <property type="entry name" value="Enolase-like_C_sf"/>
</dbReference>
<comment type="similarity">
    <text evidence="2">Belongs to the enolase family.</text>
</comment>
<dbReference type="PANTHER" id="PTHR11902">
    <property type="entry name" value="ENOLASE"/>
    <property type="match status" value="1"/>
</dbReference>
<feature type="domain" description="Enolase C-terminal TIM barrel" evidence="6">
    <location>
        <begin position="1"/>
        <end position="166"/>
    </location>
</feature>
<comment type="caution">
    <text evidence="7">The sequence shown here is derived from an EMBL/GenBank/DDBJ whole genome shotgun (WGS) entry which is preliminary data.</text>
</comment>
<dbReference type="SMART" id="SM01192">
    <property type="entry name" value="Enolase_C"/>
    <property type="match status" value="1"/>
</dbReference>
<keyword evidence="4" id="KW-0324">Glycolysis</keyword>
<gene>
    <name evidence="7" type="ORF">ACFQJ9_05240</name>
</gene>
<evidence type="ECO:0000256" key="2">
    <source>
        <dbReference type="ARBA" id="ARBA00009604"/>
    </source>
</evidence>
<dbReference type="GO" id="GO:0006096">
    <property type="term" value="P:glycolytic process"/>
    <property type="evidence" value="ECO:0007669"/>
    <property type="project" value="UniProtKB-KW"/>
</dbReference>
<keyword evidence="8" id="KW-1185">Reference proteome</keyword>
<comment type="pathway">
    <text evidence="1">Carbohydrate degradation; glycolysis; pyruvate from D-glyceraldehyde 3-phosphate: step 4/5.</text>
</comment>
<evidence type="ECO:0000259" key="6">
    <source>
        <dbReference type="SMART" id="SM01192"/>
    </source>
</evidence>
<evidence type="ECO:0000313" key="8">
    <source>
        <dbReference type="Proteomes" id="UP001596447"/>
    </source>
</evidence>
<sequence length="167" mass="17757">MASLGRELDREGMVDLVVDLCTRYPIRSVEDPLAEDDWAGWALLAERLPGDVQLLGDDLLATNAARLDRAIDDDAVTAALVKPNQAGTVTRTLDVLERARADGVATVVSARSGETCDSTIADLAVGTDAGQLKVGSLARSERLAKYNRLLGVVHRSGTELGLATPFE</sequence>
<dbReference type="EC" id="4.2.1.11" evidence="3"/>
<keyword evidence="5" id="KW-0456">Lyase</keyword>
<organism evidence="7 8">
    <name type="scientific">Halospeciosus flavus</name>
    <dbReference type="NCBI Taxonomy" id="3032283"/>
    <lineage>
        <taxon>Archaea</taxon>
        <taxon>Methanobacteriati</taxon>
        <taxon>Methanobacteriota</taxon>
        <taxon>Stenosarchaea group</taxon>
        <taxon>Halobacteria</taxon>
        <taxon>Halobacteriales</taxon>
        <taxon>Halobacteriaceae</taxon>
        <taxon>Halospeciosus</taxon>
    </lineage>
</organism>